<sequence>MFARRTEAAVSATSLARLEELIADLPRGDLPVPVERRRGQAKDGDAQGRSALGSAGRRRGRAFLRPALPVMTAAALVGITGGLIAGPFTAEAQPAGDQGPGGAGDEAADQASTTPAFAYDDVLRAFDLAAEYDEVSRIHISGTTAQLHVPTPSGTTYDIVAVDQSGRVSAEPGGTYGDGMPDARFDPSAVDPAEIAAMVVRAPDVYAETTGKDGNTASTLDMGAPGSGIEYAGVKPGSPVVRVMLGLGDYGDGGGTVS</sequence>
<feature type="compositionally biased region" description="Basic and acidic residues" evidence="1">
    <location>
        <begin position="34"/>
        <end position="46"/>
    </location>
</feature>
<evidence type="ECO:0000313" key="3">
    <source>
        <dbReference type="EMBL" id="SMY11992.1"/>
    </source>
</evidence>
<accession>A0A2H1L525</accession>
<protein>
    <submittedName>
        <fullName evidence="3">Uncharacterized protein</fullName>
    </submittedName>
</protein>
<keyword evidence="2" id="KW-1133">Transmembrane helix</keyword>
<proteinExistence type="predicted"/>
<organism evidence="3 4">
    <name type="scientific">Brevibacterium jeotgali</name>
    <dbReference type="NCBI Taxonomy" id="1262550"/>
    <lineage>
        <taxon>Bacteria</taxon>
        <taxon>Bacillati</taxon>
        <taxon>Actinomycetota</taxon>
        <taxon>Actinomycetes</taxon>
        <taxon>Micrococcales</taxon>
        <taxon>Brevibacteriaceae</taxon>
        <taxon>Brevibacterium</taxon>
    </lineage>
</organism>
<dbReference type="EMBL" id="FXZM01000006">
    <property type="protein sequence ID" value="SMY11992.1"/>
    <property type="molecule type" value="Genomic_DNA"/>
</dbReference>
<keyword evidence="4" id="KW-1185">Reference proteome</keyword>
<evidence type="ECO:0000256" key="1">
    <source>
        <dbReference type="SAM" id="MobiDB-lite"/>
    </source>
</evidence>
<dbReference type="AlphaFoldDB" id="A0A2H1L525"/>
<keyword evidence="2" id="KW-0472">Membrane</keyword>
<evidence type="ECO:0000313" key="4">
    <source>
        <dbReference type="Proteomes" id="UP000234462"/>
    </source>
</evidence>
<feature type="transmembrane region" description="Helical" evidence="2">
    <location>
        <begin position="67"/>
        <end position="88"/>
    </location>
</feature>
<dbReference type="Proteomes" id="UP000234462">
    <property type="component" value="Unassembled WGS sequence"/>
</dbReference>
<feature type="region of interest" description="Disordered" evidence="1">
    <location>
        <begin position="90"/>
        <end position="110"/>
    </location>
</feature>
<evidence type="ECO:0000256" key="2">
    <source>
        <dbReference type="SAM" id="Phobius"/>
    </source>
</evidence>
<feature type="region of interest" description="Disordered" evidence="1">
    <location>
        <begin position="29"/>
        <end position="56"/>
    </location>
</feature>
<reference evidence="4" key="1">
    <citation type="submission" date="2017-03" db="EMBL/GenBank/DDBJ databases">
        <authorList>
            <person name="Monnet C."/>
        </authorList>
    </citation>
    <scope>NUCLEOTIDE SEQUENCE [LARGE SCALE GENOMIC DNA]</scope>
    <source>
        <strain evidence="4">SJ5-8</strain>
    </source>
</reference>
<keyword evidence="2" id="KW-0812">Transmembrane</keyword>
<name>A0A2H1L525_9MICO</name>
<gene>
    <name evidence="3" type="ORF">BJEO58_01586</name>
</gene>